<dbReference type="EMBL" id="QJSW01000008">
    <property type="protein sequence ID" value="PYE48567.1"/>
    <property type="molecule type" value="Genomic_DNA"/>
</dbReference>
<reference evidence="2 3" key="1">
    <citation type="submission" date="2018-06" db="EMBL/GenBank/DDBJ databases">
        <title>Genomic Encyclopedia of Type Strains, Phase III (KMG-III): the genomes of soil and plant-associated and newly described type strains.</title>
        <authorList>
            <person name="Whitman W."/>
        </authorList>
    </citation>
    <scope>NUCLEOTIDE SEQUENCE [LARGE SCALE GENOMIC DNA]</scope>
    <source>
        <strain evidence="2 3">CECT 7022</strain>
    </source>
</reference>
<proteinExistence type="predicted"/>
<name>A0A2V4WLR8_PAEBA</name>
<feature type="transmembrane region" description="Helical" evidence="1">
    <location>
        <begin position="29"/>
        <end position="49"/>
    </location>
</feature>
<evidence type="ECO:0000313" key="2">
    <source>
        <dbReference type="EMBL" id="PYE48567.1"/>
    </source>
</evidence>
<keyword evidence="1" id="KW-0812">Transmembrane</keyword>
<evidence type="ECO:0000313" key="3">
    <source>
        <dbReference type="Proteomes" id="UP000247790"/>
    </source>
</evidence>
<keyword evidence="1" id="KW-1133">Transmembrane helix</keyword>
<organism evidence="2 3">
    <name type="scientific">Paenibacillus barcinonensis</name>
    <dbReference type="NCBI Taxonomy" id="198119"/>
    <lineage>
        <taxon>Bacteria</taxon>
        <taxon>Bacillati</taxon>
        <taxon>Bacillota</taxon>
        <taxon>Bacilli</taxon>
        <taxon>Bacillales</taxon>
        <taxon>Paenibacillaceae</taxon>
        <taxon>Paenibacillus</taxon>
    </lineage>
</organism>
<evidence type="ECO:0000256" key="1">
    <source>
        <dbReference type="SAM" id="Phobius"/>
    </source>
</evidence>
<protein>
    <submittedName>
        <fullName evidence="2">Uncharacterized protein</fullName>
    </submittedName>
</protein>
<dbReference type="Proteomes" id="UP000247790">
    <property type="component" value="Unassembled WGS sequence"/>
</dbReference>
<dbReference type="AlphaFoldDB" id="A0A2V4WLR8"/>
<accession>A0A2V4WLR8</accession>
<keyword evidence="1" id="KW-0472">Membrane</keyword>
<comment type="caution">
    <text evidence="2">The sequence shown here is derived from an EMBL/GenBank/DDBJ whole genome shotgun (WGS) entry which is preliminary data.</text>
</comment>
<sequence length="90" mass="10525">MGFLLWFWFDYKPSLIDTAKKDDHCLSSVISFVLVCLILLQVAQLYLFIPILNVSLKAIIIFQQLYLVQEAYAPAWSISLQSRWPEVQHH</sequence>
<gene>
    <name evidence="2" type="ORF">DFQ00_108159</name>
</gene>